<accession>A0A977KBB5</accession>
<evidence type="ECO:0000313" key="1">
    <source>
        <dbReference type="EMBL" id="UXD22478.1"/>
    </source>
</evidence>
<dbReference type="KEGG" id="ipc:IPA_05285"/>
<organism evidence="1 2">
    <name type="scientific">Ignicoccus pacificus DSM 13166</name>
    <dbReference type="NCBI Taxonomy" id="940294"/>
    <lineage>
        <taxon>Archaea</taxon>
        <taxon>Thermoproteota</taxon>
        <taxon>Thermoprotei</taxon>
        <taxon>Desulfurococcales</taxon>
        <taxon>Desulfurococcaceae</taxon>
        <taxon>Ignicoccus</taxon>
    </lineage>
</organism>
<proteinExistence type="predicted"/>
<gene>
    <name evidence="1" type="ORF">IPA_05285</name>
</gene>
<dbReference type="EMBL" id="CP006868">
    <property type="protein sequence ID" value="UXD22478.1"/>
    <property type="molecule type" value="Genomic_DNA"/>
</dbReference>
<name>A0A977KBB5_9CREN</name>
<evidence type="ECO:0000313" key="2">
    <source>
        <dbReference type="Proteomes" id="UP001063698"/>
    </source>
</evidence>
<reference evidence="1" key="1">
    <citation type="submission" date="2013-11" db="EMBL/GenBank/DDBJ databases">
        <title>Comparative genomics of Ignicoccus.</title>
        <authorList>
            <person name="Podar M."/>
        </authorList>
    </citation>
    <scope>NUCLEOTIDE SEQUENCE</scope>
    <source>
        <strain evidence="1">DSM 13166</strain>
    </source>
</reference>
<dbReference type="AlphaFoldDB" id="A0A977KBB5"/>
<sequence length="201" mass="23097">MILLGIFILAGATTYQFFKGRRKNLELMRLYVKELERGLKPLDKNYTILGIYSGFKADFKISERGVERVEASIGLMPRESLLYYPISMLTLKHDRFYLVLRLSKRPKSKCQIVKEKVLKYSRADLNKDTTKEVSLHGEKYLVDCPLEIFEKLKELVVDKDVLHVALTPETKVLYVFAKPKPGLVEKVSRKALEVARALSAS</sequence>
<dbReference type="Proteomes" id="UP001063698">
    <property type="component" value="Chromosome"/>
</dbReference>
<keyword evidence="2" id="KW-1185">Reference proteome</keyword>
<protein>
    <submittedName>
        <fullName evidence="1">Uncharacterized protein</fullName>
    </submittedName>
</protein>